<dbReference type="EMBL" id="LDJM01000061">
    <property type="protein sequence ID" value="KRG73654.1"/>
    <property type="molecule type" value="Genomic_DNA"/>
</dbReference>
<evidence type="ECO:0000313" key="3">
    <source>
        <dbReference type="Proteomes" id="UP000050956"/>
    </source>
</evidence>
<dbReference type="PATRIC" id="fig|336566.3.peg.2788"/>
<gene>
    <name evidence="2" type="ORF">ABB30_15220</name>
</gene>
<dbReference type="AlphaFoldDB" id="A0A0R0CX17"/>
<dbReference type="Proteomes" id="UP000050956">
    <property type="component" value="Unassembled WGS sequence"/>
</dbReference>
<proteinExistence type="predicted"/>
<feature type="chain" id="PRO_5006394698" evidence="1">
    <location>
        <begin position="23"/>
        <end position="229"/>
    </location>
</feature>
<protein>
    <submittedName>
        <fullName evidence="2">Uncharacterized protein</fullName>
    </submittedName>
</protein>
<dbReference type="STRING" id="336566.ABB30_15220"/>
<dbReference type="OrthoDB" id="9793561at2"/>
<dbReference type="Pfam" id="PF09694">
    <property type="entry name" value="Gcw_chp"/>
    <property type="match status" value="1"/>
</dbReference>
<organism evidence="2 3">
    <name type="scientific">Stenotrophomonas ginsengisoli</name>
    <dbReference type="NCBI Taxonomy" id="336566"/>
    <lineage>
        <taxon>Bacteria</taxon>
        <taxon>Pseudomonadati</taxon>
        <taxon>Pseudomonadota</taxon>
        <taxon>Gammaproteobacteria</taxon>
        <taxon>Lysobacterales</taxon>
        <taxon>Lysobacteraceae</taxon>
        <taxon>Stenotrophomonas</taxon>
    </lineage>
</organism>
<sequence>MNHRVTALACALLLAAPFAAQAEDESPYAWEVTAVSDYVFRGASQTDEKPTLQADFNYTTDVGLYAGIWASGVDFGEDKPDVELNPYIGWNTDVNESVNFDAMLVRYVYPDAGYNNYNELVTTTTFAETYTATVAYSNNVWNSDTDGWYFAVGGEWALPQEFSLNAGVGYNTFKEEVAEDYLDWTVGVSRAFGPATVGLSYVGTNSRGEYNFGEAADDRVVLSVSFGTN</sequence>
<reference evidence="2 3" key="1">
    <citation type="submission" date="2015-05" db="EMBL/GenBank/DDBJ databases">
        <title>Genome sequencing and analysis of members of genus Stenotrophomonas.</title>
        <authorList>
            <person name="Patil P.P."/>
            <person name="Midha S."/>
            <person name="Patil P.B."/>
        </authorList>
    </citation>
    <scope>NUCLEOTIDE SEQUENCE [LARGE SCALE GENOMIC DNA]</scope>
    <source>
        <strain evidence="2 3">DSM 24757</strain>
    </source>
</reference>
<accession>A0A0R0CX17</accession>
<keyword evidence="1" id="KW-0732">Signal</keyword>
<dbReference type="RefSeq" id="WP_057639155.1">
    <property type="nucleotide sequence ID" value="NZ_LDJM01000061.1"/>
</dbReference>
<comment type="caution">
    <text evidence="2">The sequence shown here is derived from an EMBL/GenBank/DDBJ whole genome shotgun (WGS) entry which is preliminary data.</text>
</comment>
<evidence type="ECO:0000313" key="2">
    <source>
        <dbReference type="EMBL" id="KRG73654.1"/>
    </source>
</evidence>
<dbReference type="NCBIfam" id="TIGR02001">
    <property type="entry name" value="gcw_chp"/>
    <property type="match status" value="1"/>
</dbReference>
<name>A0A0R0CX17_9GAMM</name>
<evidence type="ECO:0000256" key="1">
    <source>
        <dbReference type="SAM" id="SignalP"/>
    </source>
</evidence>
<keyword evidence="3" id="KW-1185">Reference proteome</keyword>
<feature type="signal peptide" evidence="1">
    <location>
        <begin position="1"/>
        <end position="22"/>
    </location>
</feature>
<dbReference type="InterPro" id="IPR010239">
    <property type="entry name" value="CHP02001"/>
</dbReference>